<dbReference type="EMBL" id="FWFZ01000001">
    <property type="protein sequence ID" value="SLN13796.1"/>
    <property type="molecule type" value="Genomic_DNA"/>
</dbReference>
<proteinExistence type="predicted"/>
<dbReference type="AlphaFoldDB" id="A0A1Y5RD24"/>
<dbReference type="InterPro" id="IPR012545">
    <property type="entry name" value="DUF1697"/>
</dbReference>
<name>A0A1Y5RD24_9RHOB</name>
<evidence type="ECO:0000313" key="1">
    <source>
        <dbReference type="EMBL" id="SLN13796.1"/>
    </source>
</evidence>
<reference evidence="1 2" key="1">
    <citation type="submission" date="2017-03" db="EMBL/GenBank/DDBJ databases">
        <authorList>
            <person name="Afonso C.L."/>
            <person name="Miller P.J."/>
            <person name="Scott M.A."/>
            <person name="Spackman E."/>
            <person name="Goraichik I."/>
            <person name="Dimitrov K.M."/>
            <person name="Suarez D.L."/>
            <person name="Swayne D.E."/>
        </authorList>
    </citation>
    <scope>NUCLEOTIDE SEQUENCE [LARGE SCALE GENOMIC DNA]</scope>
    <source>
        <strain evidence="1 2">CECT 7023</strain>
    </source>
</reference>
<dbReference type="PIRSF" id="PIRSF008502">
    <property type="entry name" value="UCP008502"/>
    <property type="match status" value="1"/>
</dbReference>
<dbReference type="PANTHER" id="PTHR36439">
    <property type="entry name" value="BLL4334 PROTEIN"/>
    <property type="match status" value="1"/>
</dbReference>
<dbReference type="Pfam" id="PF08002">
    <property type="entry name" value="DUF1697"/>
    <property type="match status" value="1"/>
</dbReference>
<dbReference type="SUPFAM" id="SSF160379">
    <property type="entry name" value="SP0830-like"/>
    <property type="match status" value="1"/>
</dbReference>
<dbReference type="RefSeq" id="WP_085877031.1">
    <property type="nucleotide sequence ID" value="NZ_FWFZ01000001.1"/>
</dbReference>
<dbReference type="Proteomes" id="UP000193900">
    <property type="component" value="Unassembled WGS sequence"/>
</dbReference>
<dbReference type="PANTHER" id="PTHR36439:SF1">
    <property type="entry name" value="DUF1697 DOMAIN-CONTAINING PROTEIN"/>
    <property type="match status" value="1"/>
</dbReference>
<dbReference type="OrthoDB" id="9806494at2"/>
<organism evidence="1 2">
    <name type="scientific">Roseisalinus antarcticus</name>
    <dbReference type="NCBI Taxonomy" id="254357"/>
    <lineage>
        <taxon>Bacteria</taxon>
        <taxon>Pseudomonadati</taxon>
        <taxon>Pseudomonadota</taxon>
        <taxon>Alphaproteobacteria</taxon>
        <taxon>Rhodobacterales</taxon>
        <taxon>Roseobacteraceae</taxon>
        <taxon>Roseisalinus</taxon>
    </lineage>
</organism>
<evidence type="ECO:0008006" key="3">
    <source>
        <dbReference type="Google" id="ProtNLM"/>
    </source>
</evidence>
<sequence length="175" mass="18417">MTAHVALLRGVNVGGGNKVAMPELRRLAEGLGWTGVQSYIASGNLVFQAADGDLAQDLRGAMRREIGVDVPVLVLGRARFERIAAACPFSPEDGRLAHVYFAFGAPRIDGAALDRYIAPGEALEAGPAAVYLSAPEGIGRSKLFANLGRVVPGTDLTGRNLRTVRHLAGMLRGVT</sequence>
<evidence type="ECO:0000313" key="2">
    <source>
        <dbReference type="Proteomes" id="UP000193900"/>
    </source>
</evidence>
<protein>
    <recommendedName>
        <fullName evidence="3">DUF1697 domain-containing protein</fullName>
    </recommendedName>
</protein>
<gene>
    <name evidence="1" type="ORF">ROA7023_00084</name>
</gene>
<keyword evidence="2" id="KW-1185">Reference proteome</keyword>
<accession>A0A1Y5RD24</accession>
<dbReference type="Gene3D" id="3.30.70.1280">
    <property type="entry name" value="SP0830-like domains"/>
    <property type="match status" value="1"/>
</dbReference>